<dbReference type="InterPro" id="IPR029016">
    <property type="entry name" value="GAF-like_dom_sf"/>
</dbReference>
<name>A0ABT7MC71_9PSEU</name>
<dbReference type="RefSeq" id="WP_286054792.1">
    <property type="nucleotide sequence ID" value="NZ_JASVWF010000004.1"/>
</dbReference>
<feature type="region of interest" description="Disordered" evidence="6">
    <location>
        <begin position="395"/>
        <end position="430"/>
    </location>
</feature>
<evidence type="ECO:0000256" key="3">
    <source>
        <dbReference type="ARBA" id="ARBA00022679"/>
    </source>
</evidence>
<dbReference type="SUPFAM" id="SSF55781">
    <property type="entry name" value="GAF domain-like"/>
    <property type="match status" value="1"/>
</dbReference>
<dbReference type="InterPro" id="IPR005467">
    <property type="entry name" value="His_kinase_dom"/>
</dbReference>
<evidence type="ECO:0000256" key="5">
    <source>
        <dbReference type="ARBA" id="ARBA00023012"/>
    </source>
</evidence>
<keyword evidence="7" id="KW-1133">Transmembrane helix</keyword>
<feature type="domain" description="Histidine kinase" evidence="8">
    <location>
        <begin position="326"/>
        <end position="409"/>
    </location>
</feature>
<keyword evidence="5" id="KW-0902">Two-component regulatory system</keyword>
<evidence type="ECO:0000259" key="8">
    <source>
        <dbReference type="PROSITE" id="PS50109"/>
    </source>
</evidence>
<evidence type="ECO:0000256" key="4">
    <source>
        <dbReference type="ARBA" id="ARBA00022777"/>
    </source>
</evidence>
<evidence type="ECO:0000256" key="1">
    <source>
        <dbReference type="ARBA" id="ARBA00000085"/>
    </source>
</evidence>
<dbReference type="SMART" id="SM00387">
    <property type="entry name" value="HATPase_c"/>
    <property type="match status" value="1"/>
</dbReference>
<dbReference type="EC" id="2.7.13.3" evidence="2"/>
<dbReference type="PANTHER" id="PTHR24421">
    <property type="entry name" value="NITRATE/NITRITE SENSOR PROTEIN NARX-RELATED"/>
    <property type="match status" value="1"/>
</dbReference>
<keyword evidence="3" id="KW-0808">Transferase</keyword>
<comment type="catalytic activity">
    <reaction evidence="1">
        <text>ATP + protein L-histidine = ADP + protein N-phospho-L-histidine.</text>
        <dbReference type="EC" id="2.7.13.3"/>
    </reaction>
</comment>
<dbReference type="Pfam" id="PF02518">
    <property type="entry name" value="HATPase_c"/>
    <property type="match status" value="1"/>
</dbReference>
<keyword evidence="7" id="KW-0812">Transmembrane</keyword>
<dbReference type="PRINTS" id="PR00344">
    <property type="entry name" value="BCTRLSENSOR"/>
</dbReference>
<gene>
    <name evidence="9" type="ORF">QRT03_20045</name>
</gene>
<feature type="transmembrane region" description="Helical" evidence="7">
    <location>
        <begin position="9"/>
        <end position="31"/>
    </location>
</feature>
<evidence type="ECO:0000313" key="10">
    <source>
        <dbReference type="Proteomes" id="UP001231924"/>
    </source>
</evidence>
<dbReference type="CDD" id="cd16917">
    <property type="entry name" value="HATPase_UhpB-NarQ-NarX-like"/>
    <property type="match status" value="1"/>
</dbReference>
<evidence type="ECO:0000256" key="2">
    <source>
        <dbReference type="ARBA" id="ARBA00012438"/>
    </source>
</evidence>
<proteinExistence type="predicted"/>
<organism evidence="9 10">
    <name type="scientific">Actinomycetospora termitidis</name>
    <dbReference type="NCBI Taxonomy" id="3053470"/>
    <lineage>
        <taxon>Bacteria</taxon>
        <taxon>Bacillati</taxon>
        <taxon>Actinomycetota</taxon>
        <taxon>Actinomycetes</taxon>
        <taxon>Pseudonocardiales</taxon>
        <taxon>Pseudonocardiaceae</taxon>
        <taxon>Actinomycetospora</taxon>
    </lineage>
</organism>
<dbReference type="Proteomes" id="UP001231924">
    <property type="component" value="Unassembled WGS sequence"/>
</dbReference>
<keyword evidence="4" id="KW-0418">Kinase</keyword>
<keyword evidence="7" id="KW-0472">Membrane</keyword>
<evidence type="ECO:0000256" key="7">
    <source>
        <dbReference type="SAM" id="Phobius"/>
    </source>
</evidence>
<reference evidence="9 10" key="1">
    <citation type="submission" date="2023-06" db="EMBL/GenBank/DDBJ databases">
        <title>Actinomycetospora Odt1-22.</title>
        <authorList>
            <person name="Supong K."/>
        </authorList>
    </citation>
    <scope>NUCLEOTIDE SEQUENCE [LARGE SCALE GENOMIC DNA]</scope>
    <source>
        <strain evidence="9 10">Odt1-22</strain>
    </source>
</reference>
<dbReference type="EMBL" id="JASVWF010000004">
    <property type="protein sequence ID" value="MDL5158269.1"/>
    <property type="molecule type" value="Genomic_DNA"/>
</dbReference>
<dbReference type="InterPro" id="IPR036890">
    <property type="entry name" value="HATPase_C_sf"/>
</dbReference>
<dbReference type="InterPro" id="IPR004358">
    <property type="entry name" value="Sig_transdc_His_kin-like_C"/>
</dbReference>
<dbReference type="PROSITE" id="PS50109">
    <property type="entry name" value="HIS_KIN"/>
    <property type="match status" value="1"/>
</dbReference>
<dbReference type="Gene3D" id="3.30.450.40">
    <property type="match status" value="1"/>
</dbReference>
<dbReference type="SUPFAM" id="SSF55874">
    <property type="entry name" value="ATPase domain of HSP90 chaperone/DNA topoisomerase II/histidine kinase"/>
    <property type="match status" value="1"/>
</dbReference>
<dbReference type="InterPro" id="IPR003594">
    <property type="entry name" value="HATPase_dom"/>
</dbReference>
<keyword evidence="10" id="KW-1185">Reference proteome</keyword>
<evidence type="ECO:0000313" key="9">
    <source>
        <dbReference type="EMBL" id="MDL5158269.1"/>
    </source>
</evidence>
<evidence type="ECO:0000256" key="6">
    <source>
        <dbReference type="SAM" id="MobiDB-lite"/>
    </source>
</evidence>
<comment type="caution">
    <text evidence="9">The sequence shown here is derived from an EMBL/GenBank/DDBJ whole genome shotgun (WGS) entry which is preliminary data.</text>
</comment>
<sequence length="430" mass="43631">MRSLVATRALAGAILAVVVIGVYVAALAIAALVGGEAATRLPVLVAGTVGVALIVPRLRGWAGRLAAEVVLGRRAAPHEVLGALPPAPGAALPLDRVAERLAAGTGAAGVTVWAGDGDTLRPVACWPVPPATVAGEPAEGVSRRVPVVHDGEVLGALSITKSRARGIGPADERLLRAVAGGLGLALRTNLLTADLARQVRALEASRRRLAESGDQVRRLLGRDVRVRAAEPLTAVRERLDDLGRRAALRGAPRTAALVARTAADTATALAALGDFARGVHPPVLDADGLAPALRDAAAVAPVPVVIHGPAPGRRDPAQESALYFGVLEALQNVTKHAGAARVDVRLLERADALEVVVADDGRGLAPGAHHRGTGLAGIEDRLAAVGGGLRVESGPGGGTVLTMRVPSPAACPQPPAPDDSARKSSAARTR</sequence>
<dbReference type="InterPro" id="IPR050482">
    <property type="entry name" value="Sensor_HK_TwoCompSys"/>
</dbReference>
<protein>
    <recommendedName>
        <fullName evidence="2">histidine kinase</fullName>
        <ecNumber evidence="2">2.7.13.3</ecNumber>
    </recommendedName>
</protein>
<dbReference type="Gene3D" id="3.30.565.10">
    <property type="entry name" value="Histidine kinase-like ATPase, C-terminal domain"/>
    <property type="match status" value="1"/>
</dbReference>
<accession>A0ABT7MC71</accession>
<dbReference type="PANTHER" id="PTHR24421:SF10">
    <property type="entry name" value="NITRATE_NITRITE SENSOR PROTEIN NARQ"/>
    <property type="match status" value="1"/>
</dbReference>